<sequence length="94" mass="11256">MRKTPSQLQQLNKRPMNAFMLFAKRYRLEITQAHPGKDNRAISVILGDKWKSMKQEERKQYVMEAKQLAEEHKKVNPDCWKRKRSGPQVRSHHQ</sequence>
<dbReference type="SUPFAM" id="SSF47095">
    <property type="entry name" value="HMG-box"/>
    <property type="match status" value="1"/>
</dbReference>
<feature type="compositionally biased region" description="Basic residues" evidence="2">
    <location>
        <begin position="81"/>
        <end position="94"/>
    </location>
</feature>
<dbReference type="InParanoid" id="A7SJD9"/>
<dbReference type="OMA" id="KQYVMEA"/>
<dbReference type="STRING" id="45351.A7SJD9"/>
<dbReference type="Proteomes" id="UP000001593">
    <property type="component" value="Unassembled WGS sequence"/>
</dbReference>
<dbReference type="InterPro" id="IPR039655">
    <property type="entry name" value="HBP1"/>
</dbReference>
<dbReference type="PROSITE" id="PS50118">
    <property type="entry name" value="HMG_BOX_2"/>
    <property type="match status" value="1"/>
</dbReference>
<feature type="domain" description="HMG box" evidence="3">
    <location>
        <begin position="12"/>
        <end position="80"/>
    </location>
</feature>
<dbReference type="EMBL" id="DS469677">
    <property type="protein sequence ID" value="EDO36144.1"/>
    <property type="molecule type" value="Genomic_DNA"/>
</dbReference>
<dbReference type="InterPro" id="IPR036910">
    <property type="entry name" value="HMG_box_dom_sf"/>
</dbReference>
<keyword evidence="5" id="KW-1185">Reference proteome</keyword>
<evidence type="ECO:0000256" key="2">
    <source>
        <dbReference type="SAM" id="MobiDB-lite"/>
    </source>
</evidence>
<dbReference type="eggNOG" id="ENOG502QR1P">
    <property type="taxonomic scope" value="Eukaryota"/>
</dbReference>
<evidence type="ECO:0000313" key="5">
    <source>
        <dbReference type="Proteomes" id="UP000001593"/>
    </source>
</evidence>
<dbReference type="PANTHER" id="PTHR15499">
    <property type="entry name" value="HMG BOX-CONTAINING PROTEIN 1"/>
    <property type="match status" value="1"/>
</dbReference>
<dbReference type="AlphaFoldDB" id="A7SJD9"/>
<gene>
    <name evidence="4" type="ORF">NEMVEDRAFT_v1g120503</name>
</gene>
<protein>
    <recommendedName>
        <fullName evidence="3">HMG box domain-containing protein</fullName>
    </recommendedName>
</protein>
<dbReference type="PANTHER" id="PTHR15499:SF3">
    <property type="entry name" value="HMG BOX-CONTAINING PROTEIN 1"/>
    <property type="match status" value="1"/>
</dbReference>
<name>A7SJD9_NEMVE</name>
<evidence type="ECO:0000313" key="4">
    <source>
        <dbReference type="EMBL" id="EDO36144.1"/>
    </source>
</evidence>
<dbReference type="Pfam" id="PF00505">
    <property type="entry name" value="HMG_box"/>
    <property type="match status" value="1"/>
</dbReference>
<accession>A7SJD9</accession>
<dbReference type="GO" id="GO:0005634">
    <property type="term" value="C:nucleus"/>
    <property type="evidence" value="ECO:0007669"/>
    <property type="project" value="UniProtKB-UniRule"/>
</dbReference>
<feature type="DNA-binding region" description="HMG box" evidence="1">
    <location>
        <begin position="12"/>
        <end position="80"/>
    </location>
</feature>
<dbReference type="GO" id="GO:0003677">
    <property type="term" value="F:DNA binding"/>
    <property type="evidence" value="ECO:0007669"/>
    <property type="project" value="UniProtKB-UniRule"/>
</dbReference>
<evidence type="ECO:0000256" key="1">
    <source>
        <dbReference type="PROSITE-ProRule" id="PRU00267"/>
    </source>
</evidence>
<keyword evidence="1" id="KW-0539">Nucleus</keyword>
<reference evidence="4 5" key="1">
    <citation type="journal article" date="2007" name="Science">
        <title>Sea anemone genome reveals ancestral eumetazoan gene repertoire and genomic organization.</title>
        <authorList>
            <person name="Putnam N.H."/>
            <person name="Srivastava M."/>
            <person name="Hellsten U."/>
            <person name="Dirks B."/>
            <person name="Chapman J."/>
            <person name="Salamov A."/>
            <person name="Terry A."/>
            <person name="Shapiro H."/>
            <person name="Lindquist E."/>
            <person name="Kapitonov V.V."/>
            <person name="Jurka J."/>
            <person name="Genikhovich G."/>
            <person name="Grigoriev I.V."/>
            <person name="Lucas S.M."/>
            <person name="Steele R.E."/>
            <person name="Finnerty J.R."/>
            <person name="Technau U."/>
            <person name="Martindale M.Q."/>
            <person name="Rokhsar D.S."/>
        </authorList>
    </citation>
    <scope>NUCLEOTIDE SEQUENCE [LARGE SCALE GENOMIC DNA]</scope>
    <source>
        <strain evidence="5">CH2 X CH6</strain>
    </source>
</reference>
<proteinExistence type="predicted"/>
<dbReference type="PhylomeDB" id="A7SJD9"/>
<evidence type="ECO:0000259" key="3">
    <source>
        <dbReference type="PROSITE" id="PS50118"/>
    </source>
</evidence>
<dbReference type="HOGENOM" id="CLU_082854_5_2_1"/>
<dbReference type="SMART" id="SM00398">
    <property type="entry name" value="HMG"/>
    <property type="match status" value="1"/>
</dbReference>
<organism evidence="4 5">
    <name type="scientific">Nematostella vectensis</name>
    <name type="common">Starlet sea anemone</name>
    <dbReference type="NCBI Taxonomy" id="45351"/>
    <lineage>
        <taxon>Eukaryota</taxon>
        <taxon>Metazoa</taxon>
        <taxon>Cnidaria</taxon>
        <taxon>Anthozoa</taxon>
        <taxon>Hexacorallia</taxon>
        <taxon>Actiniaria</taxon>
        <taxon>Edwardsiidae</taxon>
        <taxon>Nematostella</taxon>
    </lineage>
</organism>
<dbReference type="GO" id="GO:0006355">
    <property type="term" value="P:regulation of DNA-templated transcription"/>
    <property type="evidence" value="ECO:0007669"/>
    <property type="project" value="InterPro"/>
</dbReference>
<feature type="region of interest" description="Disordered" evidence="2">
    <location>
        <begin position="72"/>
        <end position="94"/>
    </location>
</feature>
<keyword evidence="1" id="KW-0238">DNA-binding</keyword>
<dbReference type="InterPro" id="IPR009071">
    <property type="entry name" value="HMG_box_dom"/>
</dbReference>
<dbReference type="Gene3D" id="1.10.30.10">
    <property type="entry name" value="High mobility group box domain"/>
    <property type="match status" value="1"/>
</dbReference>